<dbReference type="InterPro" id="IPR001206">
    <property type="entry name" value="Diacylglycerol_kinase_cat_dom"/>
</dbReference>
<dbReference type="GO" id="GO:0007200">
    <property type="term" value="P:phospholipase C-activating G protein-coupled receptor signaling pathway"/>
    <property type="evidence" value="ECO:0007669"/>
    <property type="project" value="InterPro"/>
</dbReference>
<name>A0A195EF12_9HYME</name>
<dbReference type="InterPro" id="IPR011992">
    <property type="entry name" value="EF-hand-dom_pair"/>
</dbReference>
<organism evidence="16 17">
    <name type="scientific">Trachymyrmex cornetzi</name>
    <dbReference type="NCBI Taxonomy" id="471704"/>
    <lineage>
        <taxon>Eukaryota</taxon>
        <taxon>Metazoa</taxon>
        <taxon>Ecdysozoa</taxon>
        <taxon>Arthropoda</taxon>
        <taxon>Hexapoda</taxon>
        <taxon>Insecta</taxon>
        <taxon>Pterygota</taxon>
        <taxon>Neoptera</taxon>
        <taxon>Endopterygota</taxon>
        <taxon>Hymenoptera</taxon>
        <taxon>Apocrita</taxon>
        <taxon>Aculeata</taxon>
        <taxon>Formicoidea</taxon>
        <taxon>Formicidae</taxon>
        <taxon>Myrmicinae</taxon>
        <taxon>Trachymyrmex</taxon>
    </lineage>
</organism>
<keyword evidence="9" id="KW-0862">Zinc</keyword>
<dbReference type="Pfam" id="PF00781">
    <property type="entry name" value="DAGK_cat"/>
    <property type="match status" value="1"/>
</dbReference>
<dbReference type="PROSITE" id="PS00018">
    <property type="entry name" value="EF_HAND_1"/>
    <property type="match status" value="1"/>
</dbReference>
<dbReference type="InterPro" id="IPR002219">
    <property type="entry name" value="PKC_DAG/PE"/>
</dbReference>
<keyword evidence="3 12" id="KW-0808">Transferase</keyword>
<dbReference type="STRING" id="471704.A0A195EF12"/>
<keyword evidence="4" id="KW-0479">Metal-binding</keyword>
<evidence type="ECO:0000259" key="15">
    <source>
        <dbReference type="PROSITE" id="PS50222"/>
    </source>
</evidence>
<dbReference type="SUPFAM" id="SSF47473">
    <property type="entry name" value="EF-hand"/>
    <property type="match status" value="1"/>
</dbReference>
<dbReference type="GO" id="GO:0004143">
    <property type="term" value="F:ATP-dependent diacylglycerol kinase activity"/>
    <property type="evidence" value="ECO:0007669"/>
    <property type="project" value="UniProtKB-EC"/>
</dbReference>
<evidence type="ECO:0000313" key="17">
    <source>
        <dbReference type="Proteomes" id="UP000078492"/>
    </source>
</evidence>
<evidence type="ECO:0000256" key="12">
    <source>
        <dbReference type="RuleBase" id="RU361128"/>
    </source>
</evidence>
<feature type="domain" description="DAGKc" evidence="14">
    <location>
        <begin position="190"/>
        <end position="349"/>
    </location>
</feature>
<dbReference type="PANTHER" id="PTHR11255:SF48">
    <property type="entry name" value="DIACYLGLYCEROL KINASE 1"/>
    <property type="match status" value="1"/>
</dbReference>
<feature type="non-terminal residue" evidence="16">
    <location>
        <position position="1"/>
    </location>
</feature>
<dbReference type="SMART" id="SM00045">
    <property type="entry name" value="DAGKa"/>
    <property type="match status" value="1"/>
</dbReference>
<evidence type="ECO:0000256" key="4">
    <source>
        <dbReference type="ARBA" id="ARBA00022723"/>
    </source>
</evidence>
<dbReference type="Gene3D" id="2.60.200.40">
    <property type="match status" value="1"/>
</dbReference>
<comment type="catalytic activity">
    <reaction evidence="1 12">
        <text>a 1,2-diacyl-sn-glycerol + ATP = a 1,2-diacyl-sn-glycero-3-phosphate + ADP + H(+)</text>
        <dbReference type="Rhea" id="RHEA:10272"/>
        <dbReference type="ChEBI" id="CHEBI:15378"/>
        <dbReference type="ChEBI" id="CHEBI:17815"/>
        <dbReference type="ChEBI" id="CHEBI:30616"/>
        <dbReference type="ChEBI" id="CHEBI:58608"/>
        <dbReference type="ChEBI" id="CHEBI:456216"/>
        <dbReference type="EC" id="2.7.1.107"/>
    </reaction>
</comment>
<dbReference type="Gene3D" id="3.30.60.20">
    <property type="match status" value="1"/>
</dbReference>
<keyword evidence="17" id="KW-1185">Reference proteome</keyword>
<dbReference type="PANTHER" id="PTHR11255">
    <property type="entry name" value="DIACYLGLYCEROL KINASE"/>
    <property type="match status" value="1"/>
</dbReference>
<keyword evidence="8 12" id="KW-0418">Kinase</keyword>
<dbReference type="EC" id="2.7.1.107" evidence="12"/>
<dbReference type="Gene3D" id="3.40.50.10330">
    <property type="entry name" value="Probable inorganic polyphosphate/atp-NAD kinase, domain 1"/>
    <property type="match status" value="1"/>
</dbReference>
<evidence type="ECO:0000259" key="13">
    <source>
        <dbReference type="PROSITE" id="PS50081"/>
    </source>
</evidence>
<dbReference type="EMBL" id="KQ978983">
    <property type="protein sequence ID" value="KYN26751.1"/>
    <property type="molecule type" value="Genomic_DNA"/>
</dbReference>
<dbReference type="GO" id="GO:0005509">
    <property type="term" value="F:calcium ion binding"/>
    <property type="evidence" value="ECO:0007669"/>
    <property type="project" value="InterPro"/>
</dbReference>
<proteinExistence type="inferred from homology"/>
<evidence type="ECO:0000313" key="16">
    <source>
        <dbReference type="EMBL" id="KYN26751.1"/>
    </source>
</evidence>
<dbReference type="SUPFAM" id="SSF57889">
    <property type="entry name" value="Cysteine-rich domain"/>
    <property type="match status" value="1"/>
</dbReference>
<dbReference type="PROSITE" id="PS50146">
    <property type="entry name" value="DAGK"/>
    <property type="match status" value="1"/>
</dbReference>
<dbReference type="AlphaFoldDB" id="A0A195EF12"/>
<evidence type="ECO:0000256" key="3">
    <source>
        <dbReference type="ARBA" id="ARBA00022679"/>
    </source>
</evidence>
<dbReference type="InterPro" id="IPR037607">
    <property type="entry name" value="DGK"/>
</dbReference>
<dbReference type="GO" id="GO:0008270">
    <property type="term" value="F:zinc ion binding"/>
    <property type="evidence" value="ECO:0007669"/>
    <property type="project" value="UniProtKB-KW"/>
</dbReference>
<dbReference type="PROSITE" id="PS50081">
    <property type="entry name" value="ZF_DAG_PE_2"/>
    <property type="match status" value="1"/>
</dbReference>
<keyword evidence="7" id="KW-0863">Zinc-finger</keyword>
<comment type="similarity">
    <text evidence="2 12">Belongs to the eukaryotic diacylglycerol kinase family.</text>
</comment>
<dbReference type="InterPro" id="IPR002048">
    <property type="entry name" value="EF_hand_dom"/>
</dbReference>
<dbReference type="InterPro" id="IPR018247">
    <property type="entry name" value="EF_Hand_1_Ca_BS"/>
</dbReference>
<accession>A0A195EF12</accession>
<dbReference type="SUPFAM" id="SSF111331">
    <property type="entry name" value="NAD kinase/diacylglycerol kinase-like"/>
    <property type="match status" value="1"/>
</dbReference>
<keyword evidence="10" id="KW-0106">Calcium</keyword>
<evidence type="ECO:0000256" key="2">
    <source>
        <dbReference type="ARBA" id="ARBA00009280"/>
    </source>
</evidence>
<feature type="domain" description="Phorbol-ester/DAG-type" evidence="13">
    <location>
        <begin position="72"/>
        <end position="140"/>
    </location>
</feature>
<gene>
    <name evidence="16" type="ORF">ALC57_03792</name>
</gene>
<feature type="domain" description="EF-hand" evidence="15">
    <location>
        <begin position="22"/>
        <end position="57"/>
    </location>
</feature>
<dbReference type="SMART" id="SM00046">
    <property type="entry name" value="DAGKc"/>
    <property type="match status" value="1"/>
</dbReference>
<protein>
    <recommendedName>
        <fullName evidence="12">Diacylglycerol kinase</fullName>
        <shortName evidence="12">DAG kinase</shortName>
        <ecNumber evidence="12">2.7.1.107</ecNumber>
    </recommendedName>
</protein>
<dbReference type="GO" id="GO:0005524">
    <property type="term" value="F:ATP binding"/>
    <property type="evidence" value="ECO:0007669"/>
    <property type="project" value="UniProtKB-KW"/>
</dbReference>
<evidence type="ECO:0000256" key="11">
    <source>
        <dbReference type="ARBA" id="ARBA00022840"/>
    </source>
</evidence>
<dbReference type="InterPro" id="IPR017438">
    <property type="entry name" value="ATP-NAD_kinase_N"/>
</dbReference>
<evidence type="ECO:0000256" key="9">
    <source>
        <dbReference type="ARBA" id="ARBA00022833"/>
    </source>
</evidence>
<evidence type="ECO:0000259" key="14">
    <source>
        <dbReference type="PROSITE" id="PS50146"/>
    </source>
</evidence>
<dbReference type="InterPro" id="IPR016064">
    <property type="entry name" value="NAD/diacylglycerol_kinase_sf"/>
</dbReference>
<evidence type="ECO:0000256" key="1">
    <source>
        <dbReference type="ARBA" id="ARBA00001383"/>
    </source>
</evidence>
<keyword evidence="11 12" id="KW-0067">ATP-binding</keyword>
<dbReference type="InterPro" id="IPR000756">
    <property type="entry name" value="Diacylglycerol_kin_accessory"/>
</dbReference>
<evidence type="ECO:0000256" key="10">
    <source>
        <dbReference type="ARBA" id="ARBA00022837"/>
    </source>
</evidence>
<evidence type="ECO:0000256" key="8">
    <source>
        <dbReference type="ARBA" id="ARBA00022777"/>
    </source>
</evidence>
<dbReference type="Pfam" id="PF00609">
    <property type="entry name" value="DAGK_acc"/>
    <property type="match status" value="1"/>
</dbReference>
<dbReference type="InterPro" id="IPR046349">
    <property type="entry name" value="C1-like_sf"/>
</dbReference>
<evidence type="ECO:0000256" key="5">
    <source>
        <dbReference type="ARBA" id="ARBA00022737"/>
    </source>
</evidence>
<dbReference type="Proteomes" id="UP000078492">
    <property type="component" value="Unassembled WGS sequence"/>
</dbReference>
<keyword evidence="6 12" id="KW-0547">Nucleotide-binding</keyword>
<dbReference type="GO" id="GO:0005886">
    <property type="term" value="C:plasma membrane"/>
    <property type="evidence" value="ECO:0007669"/>
    <property type="project" value="TreeGrafter"/>
</dbReference>
<sequence length="582" mass="65962">EMDCIVNQMMNVAEYLGWDVSELKPILQDMMIEIDYDADGTVSLEEWKRGGLTTIPLLVLLGLDSHVKEDGNHLWRLKHFSKPAYCNLCLNMLVGLGKKGLCCVCDAFYSKLTLLNNNLLNNNLFFRLHNKCASQVRAECTLGDHAIHILPPTAICPVVLERQRSLSRDNKRVPGSNQQPAMSFQITPPEGTTPLLVFINPKSGGRQGERMLRKFQYVLNPRQVHNLAIGGPMQGLQMFKDVENFNVICCGGDGTVGWVLETMDRVQFEKQPAVGVIPLGTGNDLARCLRWGGGYEGEAVYKVLKKNERTKRFLLYQSEFRLSHFDSLIFKIEKATQVMMDRWQIEVDQKDEKKPNQDSIPYNIINNYFSVGVDAAICVKFHMEREKNPEKFNSRMKNKLWYFEYATTEQFAASCKNLHEDLEIICDGTPLDLAHGPSLQGVALLNIPFTHGGSNLWGEHHTRHRLGKRKKRPDKELSTSSFNSVDLTAAIQDIGDNLIEVIGLENCLHMGQVKTGLRHSGRRLAQCSSVTIITSKRFPMQIDGEPWMQGPCTIRITHKNQVPMLMAPPPDKSKGFFRFLKR</sequence>
<dbReference type="PROSITE" id="PS50222">
    <property type="entry name" value="EF_HAND_2"/>
    <property type="match status" value="1"/>
</dbReference>
<keyword evidence="5" id="KW-0677">Repeat</keyword>
<reference evidence="16 17" key="1">
    <citation type="submission" date="2015-09" db="EMBL/GenBank/DDBJ databases">
        <title>Trachymyrmex cornetzi WGS genome.</title>
        <authorList>
            <person name="Nygaard S."/>
            <person name="Hu H."/>
            <person name="Boomsma J."/>
            <person name="Zhang G."/>
        </authorList>
    </citation>
    <scope>NUCLEOTIDE SEQUENCE [LARGE SCALE GENOMIC DNA]</scope>
    <source>
        <strain evidence="16">Tcor2-1</strain>
        <tissue evidence="16">Whole body</tissue>
    </source>
</reference>
<evidence type="ECO:0000256" key="6">
    <source>
        <dbReference type="ARBA" id="ARBA00022741"/>
    </source>
</evidence>
<evidence type="ECO:0000256" key="7">
    <source>
        <dbReference type="ARBA" id="ARBA00022771"/>
    </source>
</evidence>